<organism evidence="2 3">
    <name type="scientific">Thauera phenolivorans</name>
    <dbReference type="NCBI Taxonomy" id="1792543"/>
    <lineage>
        <taxon>Bacteria</taxon>
        <taxon>Pseudomonadati</taxon>
        <taxon>Pseudomonadota</taxon>
        <taxon>Betaproteobacteria</taxon>
        <taxon>Rhodocyclales</taxon>
        <taxon>Zoogloeaceae</taxon>
        <taxon>Thauera</taxon>
    </lineage>
</organism>
<dbReference type="GO" id="GO:0016887">
    <property type="term" value="F:ATP hydrolysis activity"/>
    <property type="evidence" value="ECO:0007669"/>
    <property type="project" value="InterPro"/>
</dbReference>
<dbReference type="Pfam" id="PF00005">
    <property type="entry name" value="ABC_tran"/>
    <property type="match status" value="1"/>
</dbReference>
<dbReference type="GO" id="GO:0005524">
    <property type="term" value="F:ATP binding"/>
    <property type="evidence" value="ECO:0007669"/>
    <property type="project" value="UniProtKB-KW"/>
</dbReference>
<dbReference type="PANTHER" id="PTHR43423">
    <property type="entry name" value="ABC TRANSPORTER I FAMILY MEMBER 17"/>
    <property type="match status" value="1"/>
</dbReference>
<dbReference type="InterPro" id="IPR003439">
    <property type="entry name" value="ABC_transporter-like_ATP-bd"/>
</dbReference>
<comment type="caution">
    <text evidence="2">The sequence shown here is derived from an EMBL/GenBank/DDBJ whole genome shotgun (WGS) entry which is preliminary data.</text>
</comment>
<gene>
    <name evidence="2" type="ORF">GX576_06270</name>
</gene>
<keyword evidence="2" id="KW-0067">ATP-binding</keyword>
<dbReference type="EMBL" id="JAAYYV010000165">
    <property type="protein sequence ID" value="NLF53991.1"/>
    <property type="molecule type" value="Genomic_DNA"/>
</dbReference>
<dbReference type="Gene3D" id="3.40.50.300">
    <property type="entry name" value="P-loop containing nucleotide triphosphate hydrolases"/>
    <property type="match status" value="1"/>
</dbReference>
<dbReference type="PANTHER" id="PTHR43423:SF1">
    <property type="entry name" value="ABC TRANSPORTER I FAMILY MEMBER 17"/>
    <property type="match status" value="1"/>
</dbReference>
<evidence type="ECO:0000313" key="3">
    <source>
        <dbReference type="Proteomes" id="UP000536534"/>
    </source>
</evidence>
<evidence type="ECO:0000313" key="2">
    <source>
        <dbReference type="EMBL" id="NLF53991.1"/>
    </source>
</evidence>
<dbReference type="SUPFAM" id="SSF52540">
    <property type="entry name" value="P-loop containing nucleoside triphosphate hydrolases"/>
    <property type="match status" value="1"/>
</dbReference>
<feature type="non-terminal residue" evidence="2">
    <location>
        <position position="58"/>
    </location>
</feature>
<sequence>MPSTMTEPMIRARDLHKRFGAVEVLKGVSLKMDKGEVIAVIGPSGSGKSTFLRCLNHL</sequence>
<reference evidence="2 3" key="1">
    <citation type="journal article" date="2020" name="Biotechnol. Biofuels">
        <title>New insights from the biogas microbiome by comprehensive genome-resolved metagenomics of nearly 1600 species originating from multiple anaerobic digesters.</title>
        <authorList>
            <person name="Campanaro S."/>
            <person name="Treu L."/>
            <person name="Rodriguez-R L.M."/>
            <person name="Kovalovszki A."/>
            <person name="Ziels R.M."/>
            <person name="Maus I."/>
            <person name="Zhu X."/>
            <person name="Kougias P.G."/>
            <person name="Basile A."/>
            <person name="Luo G."/>
            <person name="Schluter A."/>
            <person name="Konstantinidis K.T."/>
            <person name="Angelidaki I."/>
        </authorList>
    </citation>
    <scope>NUCLEOTIDE SEQUENCE [LARGE SCALE GENOMIC DNA]</scope>
    <source>
        <strain evidence="2">AS06rmzACSIP_256</strain>
    </source>
</reference>
<proteinExistence type="predicted"/>
<dbReference type="InterPro" id="IPR027417">
    <property type="entry name" value="P-loop_NTPase"/>
</dbReference>
<feature type="domain" description="ABC transporter" evidence="1">
    <location>
        <begin position="25"/>
        <end position="57"/>
    </location>
</feature>
<keyword evidence="2" id="KW-0547">Nucleotide-binding</keyword>
<dbReference type="Proteomes" id="UP000536534">
    <property type="component" value="Unassembled WGS sequence"/>
</dbReference>
<dbReference type="AlphaFoldDB" id="A0A7X7LW49"/>
<name>A0A7X7LW49_9RHOO</name>
<protein>
    <submittedName>
        <fullName evidence="2">Amino acid ABC transporter ATP-binding protein</fullName>
    </submittedName>
</protein>
<accession>A0A7X7LW49</accession>
<evidence type="ECO:0000259" key="1">
    <source>
        <dbReference type="Pfam" id="PF00005"/>
    </source>
</evidence>